<dbReference type="EMBL" id="JACJIA010000009">
    <property type="protein sequence ID" value="MBA8954555.1"/>
    <property type="molecule type" value="Genomic_DNA"/>
</dbReference>
<evidence type="ECO:0000256" key="1">
    <source>
        <dbReference type="SAM" id="MobiDB-lite"/>
    </source>
</evidence>
<protein>
    <submittedName>
        <fullName evidence="2">Uncharacterized protein</fullName>
    </submittedName>
</protein>
<feature type="region of interest" description="Disordered" evidence="1">
    <location>
        <begin position="1"/>
        <end position="29"/>
    </location>
</feature>
<name>A0A7W3LUN7_ACTNM</name>
<evidence type="ECO:0000313" key="2">
    <source>
        <dbReference type="EMBL" id="MBA8954555.1"/>
    </source>
</evidence>
<sequence length="825" mass="88833">MTSHPEPPRASRGRADAGDERAERLLRTGALAAAPPEVWDGAAGSLVRAARRDAALRDLLVAAEPRPDAAGDPEAAERVRVTWLAALADAGAGAGLTAGWFASAGRRCPAPILFRLVGQAGDALPAAPATVAPDADPLLPSAMTVIPDPGASPARPAWHGDDAALAGITGELLADPGERALVTRQLDLYVAELDLSIAYDPSRRLRRVWDHAPTRALLRELVADWTDRAESGSLPDMAWGLFRLAKAADHGYFDLDPGARRPAPDPAGALRRTLRGGVLAELGLPPGDPRGMGAGTRVVQHGDHLTWQRGGQAQVFTRDRRPHRLHVPGGRRNERALWHDGTRLLLTERRGDGWRTYRVDGEYGDDLLLTLDPATAGRLPDFPNEAEVTFPGADGPTRIAYARGWITFTAPDGAVTARLSFPPPHDGGAAPTSVYPPGWWARMGFTDVRGSRALRRTTREQAERLFDAALTGRSAVAGALDRLMPEVTGRALRGGVGAVALDAARRLPDVARLSARLGTPLPPGTPPDLRFRPELPPGRHTARAVALRRLSEILRRAADEPGTERGRPLGRADVPGPAAPFPPVVDRTFGSVADRAFEAARAWTPAHVRKALLDEMAAVVSAPVGAGDGRWRAVVLRGTGATEERPNAVGDLWRTPSGAALALEHRDPPHGEVRLLEYSPDGRFTPFEPPGWEQVRADPAWRSGGAEWVVEFRRLLAERGPIAFPPSLAHDLAERTGLWPLAAAEVCFGHLRHYETFPEPIDVFPEEIRVFYTAPDDEGSRGGLPADTERALRRALMPDDPADLWDRGPDVARAAARYRELTENA</sequence>
<keyword evidence="3" id="KW-1185">Reference proteome</keyword>
<dbReference type="AlphaFoldDB" id="A0A7W3LUN7"/>
<proteinExistence type="predicted"/>
<organism evidence="2 3">
    <name type="scientific">Actinomadura namibiensis</name>
    <dbReference type="NCBI Taxonomy" id="182080"/>
    <lineage>
        <taxon>Bacteria</taxon>
        <taxon>Bacillati</taxon>
        <taxon>Actinomycetota</taxon>
        <taxon>Actinomycetes</taxon>
        <taxon>Streptosporangiales</taxon>
        <taxon>Thermomonosporaceae</taxon>
        <taxon>Actinomadura</taxon>
    </lineage>
</organism>
<comment type="caution">
    <text evidence="2">The sequence shown here is derived from an EMBL/GenBank/DDBJ whole genome shotgun (WGS) entry which is preliminary data.</text>
</comment>
<evidence type="ECO:0000313" key="3">
    <source>
        <dbReference type="Proteomes" id="UP000572680"/>
    </source>
</evidence>
<accession>A0A7W3LUN7</accession>
<feature type="compositionally biased region" description="Basic and acidic residues" evidence="1">
    <location>
        <begin position="556"/>
        <end position="567"/>
    </location>
</feature>
<feature type="region of interest" description="Disordered" evidence="1">
    <location>
        <begin position="516"/>
        <end position="537"/>
    </location>
</feature>
<feature type="region of interest" description="Disordered" evidence="1">
    <location>
        <begin position="556"/>
        <end position="582"/>
    </location>
</feature>
<feature type="compositionally biased region" description="Basic and acidic residues" evidence="1">
    <location>
        <begin position="1"/>
        <end position="26"/>
    </location>
</feature>
<gene>
    <name evidence="2" type="ORF">HNR61_006212</name>
</gene>
<dbReference type="Proteomes" id="UP000572680">
    <property type="component" value="Unassembled WGS sequence"/>
</dbReference>
<dbReference type="RefSeq" id="WP_182846614.1">
    <property type="nucleotide sequence ID" value="NZ_BAAALP010000011.1"/>
</dbReference>
<reference evidence="2 3" key="1">
    <citation type="submission" date="2020-08" db="EMBL/GenBank/DDBJ databases">
        <title>Genomic Encyclopedia of Type Strains, Phase IV (KMG-IV): sequencing the most valuable type-strain genomes for metagenomic binning, comparative biology and taxonomic classification.</title>
        <authorList>
            <person name="Goeker M."/>
        </authorList>
    </citation>
    <scope>NUCLEOTIDE SEQUENCE [LARGE SCALE GENOMIC DNA]</scope>
    <source>
        <strain evidence="2 3">DSM 44197</strain>
    </source>
</reference>